<dbReference type="NCBIfam" id="TIGR00628">
    <property type="entry name" value="ung"/>
    <property type="match status" value="1"/>
</dbReference>
<organism evidence="7">
    <name type="scientific">Human herpesvirus 3</name>
    <name type="common">HHV-3</name>
    <name type="synonym">Varicella-zoster virus</name>
    <dbReference type="NCBI Taxonomy" id="10335"/>
    <lineage>
        <taxon>Viruses</taxon>
        <taxon>Duplodnaviria</taxon>
        <taxon>Heunggongvirae</taxon>
        <taxon>Peploviricota</taxon>
        <taxon>Herviviricetes</taxon>
        <taxon>Herpesvirales</taxon>
        <taxon>Orthoherpesviridae</taxon>
        <taxon>Alphaherpesvirinae</taxon>
        <taxon>Varicellovirus</taxon>
        <taxon>Varicellovirus humanalpha3</taxon>
    </lineage>
</organism>
<proteinExistence type="inferred from homology"/>
<accession>A0A0F7GKR5</accession>
<evidence type="ECO:0000256" key="4">
    <source>
        <dbReference type="ARBA" id="ARBA00022801"/>
    </source>
</evidence>
<dbReference type="InterPro" id="IPR005122">
    <property type="entry name" value="Uracil-DNA_glycosylase-like"/>
</dbReference>
<keyword evidence="2" id="KW-1048">Host nucleus</keyword>
<dbReference type="InterPro" id="IPR036895">
    <property type="entry name" value="Uracil-DNA_glycosylase-like_sf"/>
</dbReference>
<dbReference type="GO" id="GO:0097510">
    <property type="term" value="P:base-excision repair, AP site formation via deaminated base removal"/>
    <property type="evidence" value="ECO:0007669"/>
    <property type="project" value="TreeGrafter"/>
</dbReference>
<keyword evidence="3" id="KW-0227">DNA damage</keyword>
<evidence type="ECO:0000259" key="6">
    <source>
        <dbReference type="SMART" id="SM00986"/>
    </source>
</evidence>
<dbReference type="NCBIfam" id="NF003592">
    <property type="entry name" value="PRK05254.1-5"/>
    <property type="match status" value="1"/>
</dbReference>
<dbReference type="NCBIfam" id="NF003589">
    <property type="entry name" value="PRK05254.1-2"/>
    <property type="match status" value="1"/>
</dbReference>
<dbReference type="SUPFAM" id="SSF52141">
    <property type="entry name" value="Uracil-DNA glycosylase-like"/>
    <property type="match status" value="1"/>
</dbReference>
<evidence type="ECO:0000256" key="5">
    <source>
        <dbReference type="ARBA" id="ARBA00023204"/>
    </source>
</evidence>
<dbReference type="CDD" id="cd10027">
    <property type="entry name" value="UDG-F1-like"/>
    <property type="match status" value="1"/>
</dbReference>
<protein>
    <submittedName>
        <fullName evidence="7">ORF59</fullName>
    </submittedName>
</protein>
<dbReference type="Gene3D" id="3.40.470.10">
    <property type="entry name" value="Uracil-DNA glycosylase-like domain"/>
    <property type="match status" value="1"/>
</dbReference>
<gene>
    <name evidence="7" type="primary">ORF59</name>
</gene>
<keyword evidence="4" id="KW-0378">Hydrolase</keyword>
<evidence type="ECO:0000313" key="7">
    <source>
        <dbReference type="EMBL" id="AKG57077.1"/>
    </source>
</evidence>
<dbReference type="SMART" id="SM00986">
    <property type="entry name" value="UDG"/>
    <property type="match status" value="1"/>
</dbReference>
<comment type="similarity">
    <text evidence="1">Belongs to the uracil-DNA glycosylase (UDG) superfamily. UNG family.</text>
</comment>
<dbReference type="Pfam" id="PF03167">
    <property type="entry name" value="UDG"/>
    <property type="match status" value="1"/>
</dbReference>
<evidence type="ECO:0000256" key="2">
    <source>
        <dbReference type="ARBA" id="ARBA00022562"/>
    </source>
</evidence>
<name>A0A0F7GKR5_HHV3</name>
<dbReference type="PANTHER" id="PTHR11264">
    <property type="entry name" value="URACIL-DNA GLYCOSYLASE"/>
    <property type="match status" value="1"/>
</dbReference>
<dbReference type="InterPro" id="IPR002043">
    <property type="entry name" value="UDG_fam1"/>
</dbReference>
<keyword evidence="5" id="KW-0234">DNA repair</keyword>
<dbReference type="GO" id="GO:0004844">
    <property type="term" value="F:uracil DNA N-glycosylase activity"/>
    <property type="evidence" value="ECO:0007669"/>
    <property type="project" value="InterPro"/>
</dbReference>
<feature type="domain" description="Uracil-DNA glycosylase-like" evidence="6">
    <location>
        <begin position="133"/>
        <end position="292"/>
    </location>
</feature>
<organismHost>
    <name type="scientific">Homo sapiens</name>
    <name type="common">Human</name>
    <dbReference type="NCBI Taxonomy" id="9606"/>
</organismHost>
<evidence type="ECO:0000256" key="3">
    <source>
        <dbReference type="ARBA" id="ARBA00022763"/>
    </source>
</evidence>
<dbReference type="SMART" id="SM00987">
    <property type="entry name" value="UreE_C"/>
    <property type="match status" value="1"/>
</dbReference>
<sequence length="305" mass="34392">MDVSGEPTVCSNAYANEMKLSDSKDIYVLAHPVTKKTRKRPRGLPLGVKLDPPTFKLNNMSHHYDTETFTPVSSQLDSVEVFSKFNISPEWYDLLSDELKEPYAKGIFLEYNRLLNSGEEILPSTGDIFAWTRFCGPQSIRVVIIGQDLYPTAGHAHGLAFSVKRGITPPSSLKNIFAALMESYPNMTPPTHGCLESWARQGVLLLNTTLTVRRGTPGSHVYLGWGRLVQRVLQRLCENRTGLVFMLWGAHAQKTTQPNSRCHLVLTHAHPSPLSRVPFRNCRHFVQANEYFTRKGEPEIDWSVI</sequence>
<dbReference type="EMBL" id="KP771902">
    <property type="protein sequence ID" value="AKG57077.1"/>
    <property type="molecule type" value="Genomic_DNA"/>
</dbReference>
<evidence type="ECO:0000256" key="1">
    <source>
        <dbReference type="ARBA" id="ARBA00008184"/>
    </source>
</evidence>
<dbReference type="NCBIfam" id="NF003588">
    <property type="entry name" value="PRK05254.1-1"/>
    <property type="match status" value="1"/>
</dbReference>
<dbReference type="HAMAP" id="MF_00148">
    <property type="entry name" value="UDG"/>
    <property type="match status" value="1"/>
</dbReference>
<reference evidence="7" key="1">
    <citation type="journal article" date="2015" name="J. Virol.">
        <title>Recombination of Globally Circulating Varicella-Zoster Virus.</title>
        <authorList>
            <person name="Norberg P."/>
            <person name="Depledge D.P."/>
            <person name="Kundu S."/>
            <person name="Atkinson C."/>
            <person name="Brown J."/>
            <person name="Haque T."/>
            <person name="Hussaini Y."/>
            <person name="MacMahon E."/>
            <person name="Molyneaux P."/>
            <person name="Papaevangelou V."/>
            <person name="Sengupta N."/>
            <person name="Koay E.S."/>
            <person name="Tang J.W."/>
            <person name="Underhill G.S."/>
            <person name="Grahn A."/>
            <person name="Studahl M."/>
            <person name="Breuer J."/>
            <person name="Bergstrom T."/>
        </authorList>
    </citation>
    <scope>NUCLEOTIDE SEQUENCE</scope>
    <source>
        <strain evidence="7">KV6-3127</strain>
    </source>
</reference>
<dbReference type="PANTHER" id="PTHR11264:SF0">
    <property type="entry name" value="URACIL-DNA GLYCOSYLASE"/>
    <property type="match status" value="1"/>
</dbReference>